<evidence type="ECO:0000313" key="2">
    <source>
        <dbReference type="Proteomes" id="UP000256845"/>
    </source>
</evidence>
<reference evidence="1 2" key="1">
    <citation type="submission" date="2018-07" db="EMBL/GenBank/DDBJ databases">
        <title>Genomic Encyclopedia of Type Strains, Phase III (KMG-III): the genomes of soil and plant-associated and newly described type strains.</title>
        <authorList>
            <person name="Whitman W."/>
        </authorList>
    </citation>
    <scope>NUCLEOTIDE SEQUENCE [LARGE SCALE GENOMIC DNA]</scope>
    <source>
        <strain evidence="1 2">CECT 8488</strain>
    </source>
</reference>
<dbReference type="PROSITE" id="PS51257">
    <property type="entry name" value="PROKAR_LIPOPROTEIN"/>
    <property type="match status" value="1"/>
</dbReference>
<keyword evidence="2" id="KW-1185">Reference proteome</keyword>
<gene>
    <name evidence="1" type="ORF">DFP90_11710</name>
</gene>
<proteinExistence type="predicted"/>
<dbReference type="Proteomes" id="UP000256845">
    <property type="component" value="Unassembled WGS sequence"/>
</dbReference>
<name>A0A3D9H3N0_9PROT</name>
<dbReference type="EMBL" id="QRDW01000017">
    <property type="protein sequence ID" value="RED44107.1"/>
    <property type="molecule type" value="Genomic_DNA"/>
</dbReference>
<evidence type="ECO:0008006" key="3">
    <source>
        <dbReference type="Google" id="ProtNLM"/>
    </source>
</evidence>
<protein>
    <recommendedName>
        <fullName evidence="3">Lipoprotein</fullName>
    </recommendedName>
</protein>
<comment type="caution">
    <text evidence="1">The sequence shown here is derived from an EMBL/GenBank/DDBJ whole genome shotgun (WGS) entry which is preliminary data.</text>
</comment>
<evidence type="ECO:0000313" key="1">
    <source>
        <dbReference type="EMBL" id="RED44107.1"/>
    </source>
</evidence>
<sequence>MRVVFSSTVVGLLLAGCASGPVGGPKDLHKSVDENNYAYSYVMHSIDRRLDDRMKKIDAVISSCPAELKQKMVGIVKSFSKGTDVFSKAHALEASTAIMAKCDVLADAFSETLKPYDPVSAGLDTVPFKDRYCAKNSESTVCD</sequence>
<accession>A0A3D9H3N0</accession>
<dbReference type="RefSeq" id="WP_115939323.1">
    <property type="nucleotide sequence ID" value="NZ_QRDW01000017.1"/>
</dbReference>
<dbReference type="AlphaFoldDB" id="A0A3D9H3N0"/>
<organism evidence="1 2">
    <name type="scientific">Aestuariispira insulae</name>
    <dbReference type="NCBI Taxonomy" id="1461337"/>
    <lineage>
        <taxon>Bacteria</taxon>
        <taxon>Pseudomonadati</taxon>
        <taxon>Pseudomonadota</taxon>
        <taxon>Alphaproteobacteria</taxon>
        <taxon>Rhodospirillales</taxon>
        <taxon>Kiloniellaceae</taxon>
        <taxon>Aestuariispira</taxon>
    </lineage>
</organism>